<name>A0A5N4DQ02_CAMDR</name>
<evidence type="ECO:0000256" key="3">
    <source>
        <dbReference type="ARBA" id="ARBA00022723"/>
    </source>
</evidence>
<keyword evidence="5 8" id="KW-0863">Zinc-finger</keyword>
<evidence type="ECO:0000256" key="8">
    <source>
        <dbReference type="PROSITE-ProRule" id="PRU00042"/>
    </source>
</evidence>
<evidence type="ECO:0000256" key="7">
    <source>
        <dbReference type="ARBA" id="ARBA00023242"/>
    </source>
</evidence>
<dbReference type="AlphaFoldDB" id="A0A5N4DQ02"/>
<dbReference type="GO" id="GO:0000978">
    <property type="term" value="F:RNA polymerase II cis-regulatory region sequence-specific DNA binding"/>
    <property type="evidence" value="ECO:0007669"/>
    <property type="project" value="TreeGrafter"/>
</dbReference>
<proteinExistence type="inferred from homology"/>
<dbReference type="GO" id="GO:0010837">
    <property type="term" value="P:regulation of keratinocyte proliferation"/>
    <property type="evidence" value="ECO:0007669"/>
    <property type="project" value="UniProtKB-ARBA"/>
</dbReference>
<reference evidence="10 11" key="1">
    <citation type="journal article" date="2019" name="Mol. Ecol. Resour.">
        <title>Improving Illumina assemblies with Hi-C and long reads: an example with the North African dromedary.</title>
        <authorList>
            <person name="Elbers J.P."/>
            <person name="Rogers M.F."/>
            <person name="Perelman P.L."/>
            <person name="Proskuryakova A.A."/>
            <person name="Serdyukova N.A."/>
            <person name="Johnson W.E."/>
            <person name="Horin P."/>
            <person name="Corander J."/>
            <person name="Murphy D."/>
            <person name="Burger P.A."/>
        </authorList>
    </citation>
    <scope>NUCLEOTIDE SEQUENCE [LARGE SCALE GENOMIC DNA]</scope>
    <source>
        <strain evidence="10">Drom800</strain>
        <tissue evidence="10">Blood</tissue>
    </source>
</reference>
<evidence type="ECO:0000256" key="1">
    <source>
        <dbReference type="ARBA" id="ARBA00004123"/>
    </source>
</evidence>
<evidence type="ECO:0000313" key="11">
    <source>
        <dbReference type="Proteomes" id="UP000299084"/>
    </source>
</evidence>
<organism evidence="10 11">
    <name type="scientific">Camelus dromedarius</name>
    <name type="common">Dromedary</name>
    <name type="synonym">Arabian camel</name>
    <dbReference type="NCBI Taxonomy" id="9838"/>
    <lineage>
        <taxon>Eukaryota</taxon>
        <taxon>Metazoa</taxon>
        <taxon>Chordata</taxon>
        <taxon>Craniata</taxon>
        <taxon>Vertebrata</taxon>
        <taxon>Euteleostomi</taxon>
        <taxon>Mammalia</taxon>
        <taxon>Eutheria</taxon>
        <taxon>Laurasiatheria</taxon>
        <taxon>Artiodactyla</taxon>
        <taxon>Tylopoda</taxon>
        <taxon>Camelidae</taxon>
        <taxon>Camelus</taxon>
    </lineage>
</organism>
<gene>
    <name evidence="10" type="ORF">Cadr_000011576</name>
</gene>
<dbReference type="Pfam" id="PF13465">
    <property type="entry name" value="zf-H2C2_2"/>
    <property type="match status" value="1"/>
</dbReference>
<evidence type="ECO:0000313" key="10">
    <source>
        <dbReference type="EMBL" id="KAB1273169.1"/>
    </source>
</evidence>
<dbReference type="PANTHER" id="PTHR10032:SF220">
    <property type="entry name" value="TRANSCRIPTION FACTOR OVO-LIKE PROTEIN 3-RELATED"/>
    <property type="match status" value="1"/>
</dbReference>
<keyword evidence="6" id="KW-0862">Zinc</keyword>
<keyword evidence="4" id="KW-0677">Repeat</keyword>
<dbReference type="SMART" id="SM00355">
    <property type="entry name" value="ZnF_C2H2"/>
    <property type="match status" value="4"/>
</dbReference>
<feature type="domain" description="C2H2-type" evidence="9">
    <location>
        <begin position="44"/>
        <end position="71"/>
    </location>
</feature>
<dbReference type="GO" id="GO:0045892">
    <property type="term" value="P:negative regulation of DNA-templated transcription"/>
    <property type="evidence" value="ECO:0007669"/>
    <property type="project" value="UniProtKB-ARBA"/>
</dbReference>
<evidence type="ECO:0000256" key="2">
    <source>
        <dbReference type="ARBA" id="ARBA00006991"/>
    </source>
</evidence>
<dbReference type="GO" id="GO:0009913">
    <property type="term" value="P:epidermal cell differentiation"/>
    <property type="evidence" value="ECO:0007669"/>
    <property type="project" value="TreeGrafter"/>
</dbReference>
<dbReference type="PROSITE" id="PS00028">
    <property type="entry name" value="ZINC_FINGER_C2H2_1"/>
    <property type="match status" value="3"/>
</dbReference>
<dbReference type="GO" id="GO:0009968">
    <property type="term" value="P:negative regulation of signal transduction"/>
    <property type="evidence" value="ECO:0007669"/>
    <property type="project" value="UniProtKB-ARBA"/>
</dbReference>
<feature type="domain" description="C2H2-type" evidence="9">
    <location>
        <begin position="72"/>
        <end position="100"/>
    </location>
</feature>
<keyword evidence="7" id="KW-0539">Nucleus</keyword>
<dbReference type="GO" id="GO:0008270">
    <property type="term" value="F:zinc ion binding"/>
    <property type="evidence" value="ECO:0007669"/>
    <property type="project" value="UniProtKB-KW"/>
</dbReference>
<comment type="caution">
    <text evidence="10">The sequence shown here is derived from an EMBL/GenBank/DDBJ whole genome shotgun (WGS) entry which is preliminary data.</text>
</comment>
<dbReference type="InterPro" id="IPR013087">
    <property type="entry name" value="Znf_C2H2_type"/>
</dbReference>
<accession>A0A5N4DQ02</accession>
<keyword evidence="11" id="KW-1185">Reference proteome</keyword>
<dbReference type="InterPro" id="IPR027756">
    <property type="entry name" value="Ovo-like"/>
</dbReference>
<evidence type="ECO:0000256" key="5">
    <source>
        <dbReference type="ARBA" id="ARBA00022771"/>
    </source>
</evidence>
<dbReference type="FunFam" id="3.30.160.60:FF:000452">
    <property type="entry name" value="Transcription factor Ovo-like 2"/>
    <property type="match status" value="1"/>
</dbReference>
<dbReference type="Gene3D" id="3.30.160.60">
    <property type="entry name" value="Classic Zinc Finger"/>
    <property type="match status" value="2"/>
</dbReference>
<dbReference type="EMBL" id="JWIN03000009">
    <property type="protein sequence ID" value="KAB1273169.1"/>
    <property type="molecule type" value="Genomic_DNA"/>
</dbReference>
<feature type="non-terminal residue" evidence="10">
    <location>
        <position position="1"/>
    </location>
</feature>
<dbReference type="Proteomes" id="UP000299084">
    <property type="component" value="Unassembled WGS sequence"/>
</dbReference>
<evidence type="ECO:0000259" key="9">
    <source>
        <dbReference type="PROSITE" id="PS50157"/>
    </source>
</evidence>
<dbReference type="GO" id="GO:0045616">
    <property type="term" value="P:regulation of keratinocyte differentiation"/>
    <property type="evidence" value="ECO:0007669"/>
    <property type="project" value="UniProtKB-ARBA"/>
</dbReference>
<dbReference type="STRING" id="9838.ENSCDRP00005016324"/>
<feature type="domain" description="C2H2-type" evidence="9">
    <location>
        <begin position="16"/>
        <end position="43"/>
    </location>
</feature>
<sequence>PSQGALTTTPRGPGTLGCPLCPKAFPLQRMLTRHLKCHSPARRHVCRCCGKGFHDAFDLKRHMRTHTGIRPFRCGACGKAFTQRCSLEAHLAKVHGQPASYAYRERREKLHVCEDCGFTSSRPDAYAQHRALHRAA</sequence>
<dbReference type="GO" id="GO:0045596">
    <property type="term" value="P:negative regulation of cell differentiation"/>
    <property type="evidence" value="ECO:0007669"/>
    <property type="project" value="UniProtKB-ARBA"/>
</dbReference>
<dbReference type="GO" id="GO:0005634">
    <property type="term" value="C:nucleus"/>
    <property type="evidence" value="ECO:0007669"/>
    <property type="project" value="UniProtKB-SubCell"/>
</dbReference>
<dbReference type="PROSITE" id="PS50157">
    <property type="entry name" value="ZINC_FINGER_C2H2_2"/>
    <property type="match status" value="3"/>
</dbReference>
<dbReference type="FunFam" id="3.30.160.60:FF:001250">
    <property type="entry name" value="putative transcription factor ovo-like protein 3"/>
    <property type="match status" value="1"/>
</dbReference>
<dbReference type="GO" id="GO:0051241">
    <property type="term" value="P:negative regulation of multicellular organismal process"/>
    <property type="evidence" value="ECO:0007669"/>
    <property type="project" value="UniProtKB-ARBA"/>
</dbReference>
<keyword evidence="3" id="KW-0479">Metal-binding</keyword>
<evidence type="ECO:0000256" key="4">
    <source>
        <dbReference type="ARBA" id="ARBA00022737"/>
    </source>
</evidence>
<comment type="subcellular location">
    <subcellularLocation>
        <location evidence="1">Nucleus</location>
    </subcellularLocation>
</comment>
<dbReference type="InterPro" id="IPR036236">
    <property type="entry name" value="Znf_C2H2_sf"/>
</dbReference>
<dbReference type="SUPFAM" id="SSF57667">
    <property type="entry name" value="beta-beta-alpha zinc fingers"/>
    <property type="match status" value="1"/>
</dbReference>
<evidence type="ECO:0000256" key="6">
    <source>
        <dbReference type="ARBA" id="ARBA00022833"/>
    </source>
</evidence>
<dbReference type="GO" id="GO:0000981">
    <property type="term" value="F:DNA-binding transcription factor activity, RNA polymerase II-specific"/>
    <property type="evidence" value="ECO:0007669"/>
    <property type="project" value="TreeGrafter"/>
</dbReference>
<dbReference type="PANTHER" id="PTHR10032">
    <property type="entry name" value="ZINC FINGER PROTEIN WITH KRAB AND SCAN DOMAINS"/>
    <property type="match status" value="1"/>
</dbReference>
<comment type="similarity">
    <text evidence="2">Belongs to the krueppel C2H2-type zinc-finger protein family.</text>
</comment>
<protein>
    <submittedName>
        <fullName evidence="10">Putative transcription factor ovo-like protein 3</fullName>
    </submittedName>
</protein>